<dbReference type="SUPFAM" id="SSF56935">
    <property type="entry name" value="Porins"/>
    <property type="match status" value="1"/>
</dbReference>
<accession>A0A6I4IRJ6</accession>
<dbReference type="InterPro" id="IPR023997">
    <property type="entry name" value="TonB-dep_OMP_SusC/RagA_CS"/>
</dbReference>
<keyword evidence="1 2" id="KW-0472">Membrane</keyword>
<organism evidence="4 5">
    <name type="scientific">Mucilaginibacter aquatilis</name>
    <dbReference type="NCBI Taxonomy" id="1517760"/>
    <lineage>
        <taxon>Bacteria</taxon>
        <taxon>Pseudomonadati</taxon>
        <taxon>Bacteroidota</taxon>
        <taxon>Sphingobacteriia</taxon>
        <taxon>Sphingobacteriales</taxon>
        <taxon>Sphingobacteriaceae</taxon>
        <taxon>Mucilaginibacter</taxon>
    </lineage>
</organism>
<keyword evidence="2" id="KW-1133">Transmembrane helix</keyword>
<dbReference type="AlphaFoldDB" id="A0A6I4IRJ6"/>
<evidence type="ECO:0000256" key="2">
    <source>
        <dbReference type="SAM" id="Phobius"/>
    </source>
</evidence>
<dbReference type="PROSITE" id="PS52016">
    <property type="entry name" value="TONB_DEPENDENT_REC_3"/>
    <property type="match status" value="1"/>
</dbReference>
<comment type="subcellular location">
    <subcellularLocation>
        <location evidence="1">Cell outer membrane</location>
        <topology evidence="1">Multi-pass membrane protein</topology>
    </subcellularLocation>
</comment>
<dbReference type="InterPro" id="IPR037066">
    <property type="entry name" value="Plug_dom_sf"/>
</dbReference>
<protein>
    <submittedName>
        <fullName evidence="4">SusC/RagA family TonB-linked outer membrane protein</fullName>
    </submittedName>
</protein>
<dbReference type="InterPro" id="IPR008969">
    <property type="entry name" value="CarboxyPept-like_regulatory"/>
</dbReference>
<dbReference type="Pfam" id="PF07715">
    <property type="entry name" value="Plug"/>
    <property type="match status" value="1"/>
</dbReference>
<dbReference type="OrthoDB" id="9768177at2"/>
<dbReference type="RefSeq" id="WP_157543305.1">
    <property type="nucleotide sequence ID" value="NZ_WQLA01000008.1"/>
</dbReference>
<gene>
    <name evidence="4" type="ORF">GO816_17775</name>
</gene>
<evidence type="ECO:0000259" key="3">
    <source>
        <dbReference type="Pfam" id="PF07715"/>
    </source>
</evidence>
<dbReference type="GO" id="GO:0009279">
    <property type="term" value="C:cell outer membrane"/>
    <property type="evidence" value="ECO:0007669"/>
    <property type="project" value="UniProtKB-SubCell"/>
</dbReference>
<dbReference type="EMBL" id="WQLA01000008">
    <property type="protein sequence ID" value="MVN92984.1"/>
    <property type="molecule type" value="Genomic_DNA"/>
</dbReference>
<dbReference type="NCBIfam" id="TIGR04057">
    <property type="entry name" value="SusC_RagA_signa"/>
    <property type="match status" value="1"/>
</dbReference>
<comment type="similarity">
    <text evidence="1">Belongs to the TonB-dependent receptor family.</text>
</comment>
<reference evidence="4 5" key="1">
    <citation type="submission" date="2019-12" db="EMBL/GenBank/DDBJ databases">
        <title>Mucilaginibacter sp. HME9299 genome sequencing and assembly.</title>
        <authorList>
            <person name="Kang H."/>
            <person name="Kim H."/>
            <person name="Joh K."/>
        </authorList>
    </citation>
    <scope>NUCLEOTIDE SEQUENCE [LARGE SCALE GENOMIC DNA]</scope>
    <source>
        <strain evidence="4 5">HME9299</strain>
    </source>
</reference>
<keyword evidence="1" id="KW-1134">Transmembrane beta strand</keyword>
<keyword evidence="1 2" id="KW-0812">Transmembrane</keyword>
<dbReference type="Proteomes" id="UP000434850">
    <property type="component" value="Unassembled WGS sequence"/>
</dbReference>
<dbReference type="Gene3D" id="2.60.40.1120">
    <property type="entry name" value="Carboxypeptidase-like, regulatory domain"/>
    <property type="match status" value="1"/>
</dbReference>
<evidence type="ECO:0000313" key="5">
    <source>
        <dbReference type="Proteomes" id="UP000434850"/>
    </source>
</evidence>
<dbReference type="NCBIfam" id="TIGR04056">
    <property type="entry name" value="OMP_RagA_SusC"/>
    <property type="match status" value="1"/>
</dbReference>
<feature type="domain" description="TonB-dependent receptor plug" evidence="3">
    <location>
        <begin position="162"/>
        <end position="266"/>
    </location>
</feature>
<keyword evidence="1" id="KW-0813">Transport</keyword>
<sequence>MKKGLTQPVHAITLRVEFSKLINYLSLIILAFFLITPVTAYSVSTKVSLKFNGTSTPELLRTHPAFYNYVDIYVKGVVVDEKGEPIPGVTIKVKGTQRGITTAADGTFKITVPTGAVLVASIIGYATQEVAASPNLTIKLLSSANNLGEVVVLGFGSTQKRSEQTAAYSTLSGKELIKSPVSDITNALIGKIPGVVTRQGDGLPGNSAADIFIRGRSSANSSALIIVDGVERTSFGNIDPNEVESISVLKDASATALYGIKAGNGVIVITTKIGKEGPIRISYSGGAGLVSLTGLPQTANAFDAATYQTEGENNMIAAGLYTPAQRTFQDADLIKFKDGSDPLRFPDVNWYKTVTKNNWLRTQHNLTFSGGSKFATFFVSLGYLFENGMYKNFQPINGYKTSNSFTRYNFRSNLDFKLTKSTVFSIKFGGRLEDTYGIRGGTAGTGDLGGTTGLISRMLAIPAWAIPFYPEYTSRATPELAALDDKYNNIENPRIGVNTFNPYSQLTRNGYFDNINNTIETVFVLNQRLDVITKGLSFKSTLGLDAFITGVRAQSGSYAKYQVDATTGTLVPFPGIYNDNLGSVFTSRDGYNKSNIQLGFNYDRLFNDHQVSVLALAQREVRGVQRNVANAPFANQGLVLSTKYNYKGKYFVEFNGAYNGSENFAAGNRYGFFPSVSAGYNLSEETFLKKIEWLSFLKLRGSWGKTGYSNPAVTGETRFLYNSNFTNGGGSVSANGGASSPNNLVYFGNGTSATSNQVVYQSQFGNPDITWENSVKRNIGFEANLFKSKLKLTADLYDEKRTDIALRRTNSAPVIYGATLPIVNYGANYNRGYEVEISYNTQNRDFNYGIDIQYSHYRNKIEIADQAVRLPDYQSLIGTRLGQYVGYKFIGFYQDAADIAASPVNNASGNKVIPGDLKYQDTNADGVIDVQDRLAIGETDIPQTVLGVQPRVSYKGVSLSALFQGAFDVNSNVLPLESGRFQVYTPMLGRWQSPADNNTATWPVAKPSNYANNPSYSLNSFLLQNSSYVKLRNIEVAYQLPAQIAKSLRVQNIRLSLTGQNLYTWTKFKGGLDPEIANNTTVNGVAYSNIYPLSKVYNLSINVQF</sequence>
<keyword evidence="1" id="KW-0998">Cell outer membrane</keyword>
<proteinExistence type="inferred from homology"/>
<dbReference type="InterPro" id="IPR039426">
    <property type="entry name" value="TonB-dep_rcpt-like"/>
</dbReference>
<dbReference type="Gene3D" id="2.170.130.10">
    <property type="entry name" value="TonB-dependent receptor, plug domain"/>
    <property type="match status" value="1"/>
</dbReference>
<dbReference type="Pfam" id="PF13715">
    <property type="entry name" value="CarbopepD_reg_2"/>
    <property type="match status" value="1"/>
</dbReference>
<keyword evidence="5" id="KW-1185">Reference proteome</keyword>
<dbReference type="InterPro" id="IPR023996">
    <property type="entry name" value="TonB-dep_OMP_SusC/RagA"/>
</dbReference>
<comment type="caution">
    <text evidence="4">The sequence shown here is derived from an EMBL/GenBank/DDBJ whole genome shotgun (WGS) entry which is preliminary data.</text>
</comment>
<name>A0A6I4IRJ6_9SPHI</name>
<dbReference type="SUPFAM" id="SSF49464">
    <property type="entry name" value="Carboxypeptidase regulatory domain-like"/>
    <property type="match status" value="1"/>
</dbReference>
<dbReference type="InterPro" id="IPR012910">
    <property type="entry name" value="Plug_dom"/>
</dbReference>
<evidence type="ECO:0000313" key="4">
    <source>
        <dbReference type="EMBL" id="MVN92984.1"/>
    </source>
</evidence>
<evidence type="ECO:0000256" key="1">
    <source>
        <dbReference type="PROSITE-ProRule" id="PRU01360"/>
    </source>
</evidence>
<dbReference type="FunFam" id="2.170.130.10:FF:000003">
    <property type="entry name" value="SusC/RagA family TonB-linked outer membrane protein"/>
    <property type="match status" value="1"/>
</dbReference>
<feature type="transmembrane region" description="Helical" evidence="2">
    <location>
        <begin position="21"/>
        <end position="43"/>
    </location>
</feature>